<keyword evidence="2" id="KW-0812">Transmembrane</keyword>
<feature type="transmembrane region" description="Helical" evidence="2">
    <location>
        <begin position="58"/>
        <end position="77"/>
    </location>
</feature>
<protein>
    <submittedName>
        <fullName evidence="3">Uncharacterized protein</fullName>
    </submittedName>
</protein>
<reference evidence="3" key="1">
    <citation type="submission" date="2014-09" db="EMBL/GenBank/DDBJ databases">
        <authorList>
            <person name="Magalhaes I.L.F."/>
            <person name="Oliveira U."/>
            <person name="Santos F.R."/>
            <person name="Vidigal T.H.D.A."/>
            <person name="Brescovit A.D."/>
            <person name="Santos A.J."/>
        </authorList>
    </citation>
    <scope>NUCLEOTIDE SEQUENCE</scope>
    <source>
        <tissue evidence="3">Shoot tissue taken approximately 20 cm above the soil surface</tissue>
    </source>
</reference>
<sequence length="81" mass="8607">MRWTSRRWARKVPCLCQHSPAPAARRTAASSGKAGSTWSSSPRRNGRAAARAASRDRVGVGATISLVACGGMVLLGWEQRG</sequence>
<reference evidence="3" key="2">
    <citation type="journal article" date="2015" name="Data Brief">
        <title>Shoot transcriptome of the giant reed, Arundo donax.</title>
        <authorList>
            <person name="Barrero R.A."/>
            <person name="Guerrero F.D."/>
            <person name="Moolhuijzen P."/>
            <person name="Goolsby J.A."/>
            <person name="Tidwell J."/>
            <person name="Bellgard S.E."/>
            <person name="Bellgard M.I."/>
        </authorList>
    </citation>
    <scope>NUCLEOTIDE SEQUENCE</scope>
    <source>
        <tissue evidence="3">Shoot tissue taken approximately 20 cm above the soil surface</tissue>
    </source>
</reference>
<dbReference type="AlphaFoldDB" id="A0A0A9EXM1"/>
<feature type="compositionally biased region" description="Low complexity" evidence="1">
    <location>
        <begin position="20"/>
        <end position="52"/>
    </location>
</feature>
<accession>A0A0A9EXM1</accession>
<evidence type="ECO:0000256" key="1">
    <source>
        <dbReference type="SAM" id="MobiDB-lite"/>
    </source>
</evidence>
<keyword evidence="2" id="KW-1133">Transmembrane helix</keyword>
<feature type="region of interest" description="Disordered" evidence="1">
    <location>
        <begin position="20"/>
        <end position="54"/>
    </location>
</feature>
<organism evidence="3">
    <name type="scientific">Arundo donax</name>
    <name type="common">Giant reed</name>
    <name type="synonym">Donax arundinaceus</name>
    <dbReference type="NCBI Taxonomy" id="35708"/>
    <lineage>
        <taxon>Eukaryota</taxon>
        <taxon>Viridiplantae</taxon>
        <taxon>Streptophyta</taxon>
        <taxon>Embryophyta</taxon>
        <taxon>Tracheophyta</taxon>
        <taxon>Spermatophyta</taxon>
        <taxon>Magnoliopsida</taxon>
        <taxon>Liliopsida</taxon>
        <taxon>Poales</taxon>
        <taxon>Poaceae</taxon>
        <taxon>PACMAD clade</taxon>
        <taxon>Arundinoideae</taxon>
        <taxon>Arundineae</taxon>
        <taxon>Arundo</taxon>
    </lineage>
</organism>
<keyword evidence="2" id="KW-0472">Membrane</keyword>
<proteinExistence type="predicted"/>
<evidence type="ECO:0000313" key="3">
    <source>
        <dbReference type="EMBL" id="JAE03719.1"/>
    </source>
</evidence>
<name>A0A0A9EXM1_ARUDO</name>
<dbReference type="EMBL" id="GBRH01194177">
    <property type="protein sequence ID" value="JAE03719.1"/>
    <property type="molecule type" value="Transcribed_RNA"/>
</dbReference>
<evidence type="ECO:0000256" key="2">
    <source>
        <dbReference type="SAM" id="Phobius"/>
    </source>
</evidence>